<dbReference type="InterPro" id="IPR019207">
    <property type="entry name" value="DUF2092"/>
</dbReference>
<dbReference type="Gene3D" id="2.50.20.10">
    <property type="entry name" value="Lipoprotein localisation LolA/LolB/LppX"/>
    <property type="match status" value="1"/>
</dbReference>
<protein>
    <submittedName>
        <fullName evidence="1">Outer membrane lipoprotein-sorting protein</fullName>
    </submittedName>
</protein>
<evidence type="ECO:0000313" key="1">
    <source>
        <dbReference type="EMBL" id="MCS3918672.1"/>
    </source>
</evidence>
<keyword evidence="2" id="KW-1185">Reference proteome</keyword>
<gene>
    <name evidence="1" type="ORF">M2350_001072</name>
</gene>
<name>A0ABT2EL55_9BACT</name>
<reference evidence="1 2" key="1">
    <citation type="submission" date="2022-08" db="EMBL/GenBank/DDBJ databases">
        <title>Bacterial and archaeal communities from various locations to study Microbial Dark Matter (Phase II).</title>
        <authorList>
            <person name="Stepanauskas R."/>
        </authorList>
    </citation>
    <scope>NUCLEOTIDE SEQUENCE [LARGE SCALE GENOMIC DNA]</scope>
    <source>
        <strain evidence="1 2">PD1</strain>
    </source>
</reference>
<dbReference type="EMBL" id="JANUCP010000002">
    <property type="protein sequence ID" value="MCS3918672.1"/>
    <property type="molecule type" value="Genomic_DNA"/>
</dbReference>
<evidence type="ECO:0000313" key="2">
    <source>
        <dbReference type="Proteomes" id="UP001204798"/>
    </source>
</evidence>
<keyword evidence="1" id="KW-0449">Lipoprotein</keyword>
<dbReference type="Pfam" id="PF09865">
    <property type="entry name" value="DUF2092"/>
    <property type="match status" value="1"/>
</dbReference>
<proteinExistence type="predicted"/>
<organism evidence="1 2">
    <name type="scientific">Candidatus Fervidibacter sacchari</name>
    <dbReference type="NCBI Taxonomy" id="1448929"/>
    <lineage>
        <taxon>Bacteria</taxon>
        <taxon>Candidatus Fervidibacterota</taxon>
        <taxon>Candidatus Fervidibacter</taxon>
    </lineage>
</organism>
<dbReference type="InterPro" id="IPR029046">
    <property type="entry name" value="LolA/LolB/LppX"/>
</dbReference>
<dbReference type="RefSeq" id="WP_259094670.1">
    <property type="nucleotide sequence ID" value="NZ_CP130454.1"/>
</dbReference>
<dbReference type="SUPFAM" id="SSF89392">
    <property type="entry name" value="Prokaryotic lipoproteins and lipoprotein localization factors"/>
    <property type="match status" value="1"/>
</dbReference>
<dbReference type="Proteomes" id="UP001204798">
    <property type="component" value="Unassembled WGS sequence"/>
</dbReference>
<comment type="caution">
    <text evidence="1">The sequence shown here is derived from an EMBL/GenBank/DDBJ whole genome shotgun (WGS) entry which is preliminary data.</text>
</comment>
<sequence>MGDAEARPRDRKMNEEWFPMGKFLAAFSLLALSISLALAQSPEALLSKTFKAYQSLSGLRVRSTIVAEQKLGEASMKRTISHEATYQRPNLLRVKWIEENGQGGITVVSDGKNLFTQIDALRQVKKEAAPKTLKEIVRSSDRQSLVVDELSCFIGESWKDKVTAAKIVGKETLNKRSTTKIQLSLKDGSTQSLWVDEKGFIWRSQRKLEQDHPGGKITLIITETFSEVTANPKLPKDFFAYKMPPGFKQVSEFQTPQMPPRQQR</sequence>
<accession>A0ABT2EL55</accession>